<reference evidence="2" key="1">
    <citation type="journal article" date="2019" name="Int. J. Syst. Evol. Microbiol.">
        <title>The Global Catalogue of Microorganisms (GCM) 10K type strain sequencing project: providing services to taxonomists for standard genome sequencing and annotation.</title>
        <authorList>
            <consortium name="The Broad Institute Genomics Platform"/>
            <consortium name="The Broad Institute Genome Sequencing Center for Infectious Disease"/>
            <person name="Wu L."/>
            <person name="Ma J."/>
        </authorList>
    </citation>
    <scope>NUCLEOTIDE SEQUENCE [LARGE SCALE GENOMIC DNA]</scope>
    <source>
        <strain evidence="2">CCUG 52468</strain>
    </source>
</reference>
<dbReference type="RefSeq" id="WP_380898132.1">
    <property type="nucleotide sequence ID" value="NZ_JBHTKY010000029.1"/>
</dbReference>
<organism evidence="1 2">
    <name type="scientific">Sphingobacterium daejeonense</name>
    <dbReference type="NCBI Taxonomy" id="371142"/>
    <lineage>
        <taxon>Bacteria</taxon>
        <taxon>Pseudomonadati</taxon>
        <taxon>Bacteroidota</taxon>
        <taxon>Sphingobacteriia</taxon>
        <taxon>Sphingobacteriales</taxon>
        <taxon>Sphingobacteriaceae</taxon>
        <taxon>Sphingobacterium</taxon>
    </lineage>
</organism>
<accession>A0ABW3RQY3</accession>
<proteinExistence type="predicted"/>
<keyword evidence="2" id="KW-1185">Reference proteome</keyword>
<sequence>MKININIKLTIGLGITLLTLVSLNYQFSFTKNYPVSGIWYAANTNEEIPNSYVSITECNKKTVIEITESIIKAKTTKTQIIVISRLSNIFLSL</sequence>
<comment type="caution">
    <text evidence="1">The sequence shown here is derived from an EMBL/GenBank/DDBJ whole genome shotgun (WGS) entry which is preliminary data.</text>
</comment>
<protein>
    <submittedName>
        <fullName evidence="1">Uncharacterized protein</fullName>
    </submittedName>
</protein>
<evidence type="ECO:0000313" key="2">
    <source>
        <dbReference type="Proteomes" id="UP001597205"/>
    </source>
</evidence>
<gene>
    <name evidence="1" type="ORF">ACFQ2C_15695</name>
</gene>
<name>A0ABW3RQY3_9SPHI</name>
<evidence type="ECO:0000313" key="1">
    <source>
        <dbReference type="EMBL" id="MFD1167052.1"/>
    </source>
</evidence>
<dbReference type="EMBL" id="JBHTKY010000029">
    <property type="protein sequence ID" value="MFD1167052.1"/>
    <property type="molecule type" value="Genomic_DNA"/>
</dbReference>
<dbReference type="Proteomes" id="UP001597205">
    <property type="component" value="Unassembled WGS sequence"/>
</dbReference>